<name>A0ABQ2F064_9DEIO</name>
<dbReference type="Pfam" id="PF10127">
    <property type="entry name" value="RlaP"/>
    <property type="match status" value="1"/>
</dbReference>
<proteinExistence type="predicted"/>
<organism evidence="1 2">
    <name type="scientific">Deinococcus malanensis</name>
    <dbReference type="NCBI Taxonomy" id="1706855"/>
    <lineage>
        <taxon>Bacteria</taxon>
        <taxon>Thermotogati</taxon>
        <taxon>Deinococcota</taxon>
        <taxon>Deinococci</taxon>
        <taxon>Deinococcales</taxon>
        <taxon>Deinococcaceae</taxon>
        <taxon>Deinococcus</taxon>
    </lineage>
</organism>
<gene>
    <name evidence="1" type="ORF">GCM10008955_30820</name>
</gene>
<dbReference type="PANTHER" id="PTHR34817">
    <property type="entry name" value="NUCLEOTIDYLTRANSFERASE"/>
    <property type="match status" value="1"/>
</dbReference>
<dbReference type="EMBL" id="BMPP01000014">
    <property type="protein sequence ID" value="GGK34661.1"/>
    <property type="molecule type" value="Genomic_DNA"/>
</dbReference>
<reference evidence="2" key="1">
    <citation type="journal article" date="2019" name="Int. J. Syst. Evol. Microbiol.">
        <title>The Global Catalogue of Microorganisms (GCM) 10K type strain sequencing project: providing services to taxonomists for standard genome sequencing and annotation.</title>
        <authorList>
            <consortium name="The Broad Institute Genomics Platform"/>
            <consortium name="The Broad Institute Genome Sequencing Center for Infectious Disease"/>
            <person name="Wu L."/>
            <person name="Ma J."/>
        </authorList>
    </citation>
    <scope>NUCLEOTIDE SEQUENCE [LARGE SCALE GENOMIC DNA]</scope>
    <source>
        <strain evidence="2">JCM 30331</strain>
    </source>
</reference>
<evidence type="ECO:0000313" key="2">
    <source>
        <dbReference type="Proteomes" id="UP000647587"/>
    </source>
</evidence>
<dbReference type="Proteomes" id="UP000647587">
    <property type="component" value="Unassembled WGS sequence"/>
</dbReference>
<evidence type="ECO:0000313" key="1">
    <source>
        <dbReference type="EMBL" id="GGK34661.1"/>
    </source>
</evidence>
<dbReference type="PANTHER" id="PTHR34817:SF1">
    <property type="entry name" value="NUCLEOTIDYLTRANSFERASE"/>
    <property type="match status" value="1"/>
</dbReference>
<dbReference type="RefSeq" id="WP_189010371.1">
    <property type="nucleotide sequence ID" value="NZ_BMPP01000014.1"/>
</dbReference>
<dbReference type="InterPro" id="IPR018775">
    <property type="entry name" value="RlaP"/>
</dbReference>
<accession>A0ABQ2F064</accession>
<keyword evidence="2" id="KW-1185">Reference proteome</keyword>
<sequence>MTFPPALLEAVQDHPYPLLFATISGAHLYGFPSPDSDWDLRGVHILPAREVLGLMGGQDTVQVMNDPTLDHMQMAPYGTDIELDLVTHDADKFFRLMLKRNGYVLEQLHSPLVVHTSPEHAELRHLAAGCVTRHHAHHYLGFSANQWRLFAKESPQRLKPLLYTFRTVLTGLYLMRTGETQANLSVLNEEARLPYLDELIARKRGGAEKEPFTGDVAFYEREVWRLTAQLEDARDTTHLPDEVTPETKHALSDLLVTLRLKDLS</sequence>
<protein>
    <submittedName>
        <fullName evidence="1">Nucleotidyltransferase</fullName>
    </submittedName>
</protein>
<comment type="caution">
    <text evidence="1">The sequence shown here is derived from an EMBL/GenBank/DDBJ whole genome shotgun (WGS) entry which is preliminary data.</text>
</comment>